<feature type="region of interest" description="Disordered" evidence="3">
    <location>
        <begin position="133"/>
        <end position="172"/>
    </location>
</feature>
<dbReference type="Gene3D" id="3.10.580.10">
    <property type="entry name" value="CBS-domain"/>
    <property type="match status" value="1"/>
</dbReference>
<dbReference type="Proteomes" id="UP000620633">
    <property type="component" value="Unassembled WGS sequence"/>
</dbReference>
<dbReference type="CDD" id="cd04584">
    <property type="entry name" value="CBS_pair_AcuB_like"/>
    <property type="match status" value="1"/>
</dbReference>
<dbReference type="InterPro" id="IPR051257">
    <property type="entry name" value="Diverse_CBS-Domain"/>
</dbReference>
<reference evidence="6" key="1">
    <citation type="journal article" date="2019" name="Int. J. Syst. Evol. Microbiol.">
        <title>The Global Catalogue of Microorganisms (GCM) 10K type strain sequencing project: providing services to taxonomists for standard genome sequencing and annotation.</title>
        <authorList>
            <consortium name="The Broad Institute Genomics Platform"/>
            <consortium name="The Broad Institute Genome Sequencing Center for Infectious Disease"/>
            <person name="Wu L."/>
            <person name="Ma J."/>
        </authorList>
    </citation>
    <scope>NUCLEOTIDE SEQUENCE [LARGE SCALE GENOMIC DNA]</scope>
    <source>
        <strain evidence="6">JCM 31406</strain>
    </source>
</reference>
<dbReference type="RefSeq" id="WP_189101776.1">
    <property type="nucleotide sequence ID" value="NZ_BMQO01000010.1"/>
</dbReference>
<protein>
    <recommendedName>
        <fullName evidence="4">CBS domain-containing protein</fullName>
    </recommendedName>
</protein>
<dbReference type="PANTHER" id="PTHR43080:SF26">
    <property type="entry name" value="REGULATORY PROTEIN"/>
    <property type="match status" value="1"/>
</dbReference>
<dbReference type="InterPro" id="IPR046342">
    <property type="entry name" value="CBS_dom_sf"/>
</dbReference>
<dbReference type="Pfam" id="PF00571">
    <property type="entry name" value="CBS"/>
    <property type="match status" value="2"/>
</dbReference>
<evidence type="ECO:0000259" key="4">
    <source>
        <dbReference type="PROSITE" id="PS51371"/>
    </source>
</evidence>
<accession>A0ABQ2SLT1</accession>
<dbReference type="EMBL" id="BMQO01000010">
    <property type="protein sequence ID" value="GGS30172.1"/>
    <property type="molecule type" value="Genomic_DNA"/>
</dbReference>
<proteinExistence type="predicted"/>
<feature type="domain" description="CBS" evidence="4">
    <location>
        <begin position="7"/>
        <end position="62"/>
    </location>
</feature>
<dbReference type="SMART" id="SM00116">
    <property type="entry name" value="CBS"/>
    <property type="match status" value="2"/>
</dbReference>
<dbReference type="SUPFAM" id="SSF54631">
    <property type="entry name" value="CBS-domain pair"/>
    <property type="match status" value="1"/>
</dbReference>
<dbReference type="PANTHER" id="PTHR43080">
    <property type="entry name" value="CBS DOMAIN-CONTAINING PROTEIN CBSX3, MITOCHONDRIAL"/>
    <property type="match status" value="1"/>
</dbReference>
<dbReference type="PROSITE" id="PS51371">
    <property type="entry name" value="CBS"/>
    <property type="match status" value="2"/>
</dbReference>
<organism evidence="5 6">
    <name type="scientific">Deinococcus knuensis</name>
    <dbReference type="NCBI Taxonomy" id="1837380"/>
    <lineage>
        <taxon>Bacteria</taxon>
        <taxon>Thermotogati</taxon>
        <taxon>Deinococcota</taxon>
        <taxon>Deinococci</taxon>
        <taxon>Deinococcales</taxon>
        <taxon>Deinococcaceae</taxon>
        <taxon>Deinococcus</taxon>
    </lineage>
</organism>
<dbReference type="InterPro" id="IPR000644">
    <property type="entry name" value="CBS_dom"/>
</dbReference>
<evidence type="ECO:0000256" key="3">
    <source>
        <dbReference type="SAM" id="MobiDB-lite"/>
    </source>
</evidence>
<evidence type="ECO:0000313" key="6">
    <source>
        <dbReference type="Proteomes" id="UP000620633"/>
    </source>
</evidence>
<evidence type="ECO:0000256" key="2">
    <source>
        <dbReference type="PROSITE-ProRule" id="PRU00703"/>
    </source>
</evidence>
<keyword evidence="1 2" id="KW-0129">CBS domain</keyword>
<name>A0ABQ2SLT1_9DEIO</name>
<keyword evidence="6" id="KW-1185">Reference proteome</keyword>
<evidence type="ECO:0000313" key="5">
    <source>
        <dbReference type="EMBL" id="GGS30172.1"/>
    </source>
</evidence>
<comment type="caution">
    <text evidence="5">The sequence shown here is derived from an EMBL/GenBank/DDBJ whole genome shotgun (WGS) entry which is preliminary data.</text>
</comment>
<sequence length="172" mass="18303">MRVHELMSTPPVTVPPTLPLADAAHLMRSRGIRRLPVMDGPRLVGIVTDRDLREAMPSRLSTLSPWEATTRLAALHVSDVMRRSVLTTTLHAPARDAAQTMLTHRVGALPVLNEYGQLMGVITVSDVLRDYAAPHGNAPDSPVPDTLAPDSLAPETLTPEDLTAGTAGGGLA</sequence>
<gene>
    <name evidence="5" type="ORF">GCM10008961_22310</name>
</gene>
<feature type="domain" description="CBS" evidence="4">
    <location>
        <begin position="81"/>
        <end position="141"/>
    </location>
</feature>
<evidence type="ECO:0000256" key="1">
    <source>
        <dbReference type="ARBA" id="ARBA00023122"/>
    </source>
</evidence>